<dbReference type="VEuPathDB" id="FungiDB:PAAG_12394"/>
<gene>
    <name evidence="1" type="ORF">PAAG_12394</name>
</gene>
<protein>
    <submittedName>
        <fullName evidence="1">Uncharacterized protein</fullName>
    </submittedName>
</protein>
<dbReference type="EMBL" id="KN294015">
    <property type="protein sequence ID" value="KGQ00924.1"/>
    <property type="molecule type" value="Genomic_DNA"/>
</dbReference>
<name>A0A0A2VJ33_PARBA</name>
<proteinExistence type="predicted"/>
<dbReference type="RefSeq" id="XP_015702492.1">
    <property type="nucleotide sequence ID" value="XM_015847888.1"/>
</dbReference>
<dbReference type="HOGENOM" id="CLU_2590398_0_0_1"/>
<keyword evidence="2" id="KW-1185">Reference proteome</keyword>
<dbReference type="Proteomes" id="UP000002059">
    <property type="component" value="Partially assembled WGS sequence"/>
</dbReference>
<dbReference type="GeneID" id="26971066"/>
<evidence type="ECO:0000313" key="1">
    <source>
        <dbReference type="EMBL" id="KGQ00924.1"/>
    </source>
</evidence>
<reference evidence="1 2" key="1">
    <citation type="journal article" date="2011" name="PLoS Genet.">
        <title>Comparative genomic analysis of human fungal pathogens causing paracoccidioidomycosis.</title>
        <authorList>
            <person name="Desjardins C.A."/>
            <person name="Champion M.D."/>
            <person name="Holder J.W."/>
            <person name="Muszewska A."/>
            <person name="Goldberg J."/>
            <person name="Bailao A.M."/>
            <person name="Brigido M.M."/>
            <person name="Ferreira M.E."/>
            <person name="Garcia A.M."/>
            <person name="Grynberg M."/>
            <person name="Gujja S."/>
            <person name="Heiman D.I."/>
            <person name="Henn M.R."/>
            <person name="Kodira C.D."/>
            <person name="Leon-Narvaez H."/>
            <person name="Longo L.V."/>
            <person name="Ma L.J."/>
            <person name="Malavazi I."/>
            <person name="Matsuo A.L."/>
            <person name="Morais F.V."/>
            <person name="Pereira M."/>
            <person name="Rodriguez-Brito S."/>
            <person name="Sakthikumar S."/>
            <person name="Salem-Izacc S.M."/>
            <person name="Sykes S.M."/>
            <person name="Teixeira M.M."/>
            <person name="Vallejo M.C."/>
            <person name="Walter M.E."/>
            <person name="Yandava C."/>
            <person name="Young S."/>
            <person name="Zeng Q."/>
            <person name="Zucker J."/>
            <person name="Felipe M.S."/>
            <person name="Goldman G.H."/>
            <person name="Haas B.J."/>
            <person name="McEwen J.G."/>
            <person name="Nino-Vega G."/>
            <person name="Puccia R."/>
            <person name="San-Blas G."/>
            <person name="Soares C.M."/>
            <person name="Birren B.W."/>
            <person name="Cuomo C.A."/>
        </authorList>
    </citation>
    <scope>NUCLEOTIDE SEQUENCE [LARGE SCALE GENOMIC DNA]</scope>
    <source>
        <strain evidence="2">ATCC MYA-826 / Pb01</strain>
    </source>
</reference>
<dbReference type="AlphaFoldDB" id="A0A0A2VJ33"/>
<sequence length="80" mass="8697">MGGNISIRVHRYADCLEDFEGKAFFASKHYFSSNGSTHGPASKMGSKNPDAVHLGIISTVMINPIGIIHPIEPSHIQYLS</sequence>
<organism evidence="1 2">
    <name type="scientific">Paracoccidioides lutzii (strain ATCC MYA-826 / Pb01)</name>
    <name type="common">Paracoccidioides brasiliensis</name>
    <dbReference type="NCBI Taxonomy" id="502779"/>
    <lineage>
        <taxon>Eukaryota</taxon>
        <taxon>Fungi</taxon>
        <taxon>Dikarya</taxon>
        <taxon>Ascomycota</taxon>
        <taxon>Pezizomycotina</taxon>
        <taxon>Eurotiomycetes</taxon>
        <taxon>Eurotiomycetidae</taxon>
        <taxon>Onygenales</taxon>
        <taxon>Ajellomycetaceae</taxon>
        <taxon>Paracoccidioides</taxon>
    </lineage>
</organism>
<accession>A0A0A2VJ33</accession>
<evidence type="ECO:0000313" key="2">
    <source>
        <dbReference type="Proteomes" id="UP000002059"/>
    </source>
</evidence>
<dbReference type="KEGG" id="pbl:PAAG_12394"/>